<protein>
    <submittedName>
        <fullName evidence="1">Uncharacterized protein</fullName>
    </submittedName>
</protein>
<evidence type="ECO:0000313" key="2">
    <source>
        <dbReference type="Proteomes" id="UP000186955"/>
    </source>
</evidence>
<dbReference type="AlphaFoldDB" id="A0A1Q5UDG7"/>
<sequence>MSALNRPCTPQASLHGAWRHNRLSDGTWSRIETGTARQDHGPFLASMGMSSSVNDMLAFMAAVMNQYDQESLPNGFVATAYVFLEAHTAIVALSNAAIAGDAAETASRIMLQSLFKFKPRISTLQPRRDARDRCLNAYGRMVAEWRLHRDVARFTGAS</sequence>
<organism evidence="1 2">
    <name type="scientific">Penicillium subrubescens</name>
    <dbReference type="NCBI Taxonomy" id="1316194"/>
    <lineage>
        <taxon>Eukaryota</taxon>
        <taxon>Fungi</taxon>
        <taxon>Dikarya</taxon>
        <taxon>Ascomycota</taxon>
        <taxon>Pezizomycotina</taxon>
        <taxon>Eurotiomycetes</taxon>
        <taxon>Eurotiomycetidae</taxon>
        <taxon>Eurotiales</taxon>
        <taxon>Aspergillaceae</taxon>
        <taxon>Penicillium</taxon>
    </lineage>
</organism>
<reference evidence="1 2" key="1">
    <citation type="submission" date="2016-10" db="EMBL/GenBank/DDBJ databases">
        <title>Genome sequence of the ascomycete fungus Penicillium subrubescens.</title>
        <authorList>
            <person name="De Vries R.P."/>
            <person name="Peng M."/>
            <person name="Dilokpimol A."/>
            <person name="Hilden K."/>
            <person name="Makela M.R."/>
            <person name="Grigoriev I."/>
            <person name="Riley R."/>
            <person name="Granchi Z."/>
        </authorList>
    </citation>
    <scope>NUCLEOTIDE SEQUENCE [LARGE SCALE GENOMIC DNA]</scope>
    <source>
        <strain evidence="1 2">CBS 132785</strain>
    </source>
</reference>
<name>A0A1Q5UDG7_9EURO</name>
<dbReference type="EMBL" id="MNBE01000313">
    <property type="protein sequence ID" value="OKP10504.1"/>
    <property type="molecule type" value="Genomic_DNA"/>
</dbReference>
<dbReference type="SUPFAM" id="SSF56601">
    <property type="entry name" value="beta-lactamase/transpeptidase-like"/>
    <property type="match status" value="1"/>
</dbReference>
<gene>
    <name evidence="1" type="ORF">PENSUB_3807</name>
</gene>
<comment type="caution">
    <text evidence="1">The sequence shown here is derived from an EMBL/GenBank/DDBJ whole genome shotgun (WGS) entry which is preliminary data.</text>
</comment>
<keyword evidence="2" id="KW-1185">Reference proteome</keyword>
<accession>A0A1Q5UDG7</accession>
<proteinExistence type="predicted"/>
<dbReference type="InterPro" id="IPR012338">
    <property type="entry name" value="Beta-lactam/transpept-like"/>
</dbReference>
<dbReference type="Proteomes" id="UP000186955">
    <property type="component" value="Unassembled WGS sequence"/>
</dbReference>
<evidence type="ECO:0000313" key="1">
    <source>
        <dbReference type="EMBL" id="OKP10504.1"/>
    </source>
</evidence>
<dbReference type="Gene3D" id="3.40.710.10">
    <property type="entry name" value="DD-peptidase/beta-lactamase superfamily"/>
    <property type="match status" value="1"/>
</dbReference>